<feature type="chain" id="PRO_5037471554" evidence="1">
    <location>
        <begin position="23"/>
        <end position="443"/>
    </location>
</feature>
<proteinExistence type="predicted"/>
<organism evidence="2 3">
    <name type="scientific">Plectus sambesii</name>
    <dbReference type="NCBI Taxonomy" id="2011161"/>
    <lineage>
        <taxon>Eukaryota</taxon>
        <taxon>Metazoa</taxon>
        <taxon>Ecdysozoa</taxon>
        <taxon>Nematoda</taxon>
        <taxon>Chromadorea</taxon>
        <taxon>Plectida</taxon>
        <taxon>Plectina</taxon>
        <taxon>Plectoidea</taxon>
        <taxon>Plectidae</taxon>
        <taxon>Plectus</taxon>
    </lineage>
</organism>
<dbReference type="WBParaSite" id="PSAMB.scaffold2646size22036.g18574.t1">
    <property type="protein sequence ID" value="PSAMB.scaffold2646size22036.g18574.t1"/>
    <property type="gene ID" value="PSAMB.scaffold2646size22036.g18574"/>
</dbReference>
<dbReference type="Proteomes" id="UP000887566">
    <property type="component" value="Unplaced"/>
</dbReference>
<sequence>MLALSSMLLFTCMFCLIDRASSQDPLVFQYVDQRNGRSLWIFKNTQYGPIPSRSEIRYRSNIRRPGYATVFGEWTLLSTVGSDNFQLRFDRNAGMCADYEFRLVQDGRVISTMYLLPPQPRLAPTPQNVNGRISLLRLQAERSSFSNDAIALSSGNQVVTADIQYTPELLYWTQQAGIRINRVTPYVQLLRCKKLFDSYVPEPIIRNSGFSVDFRMEHATHDCAFRIGLIFRLQSTGADSWCELEYRTTEEDSLDLTISCAAVGLNCPERARTGVGRQGQSCEADCDPSVVGARRGDASASFSGGRPSEVLQFYWQFDQQFGSRTSAQYRIRYSTAVFTERNTIAYETDVKETTVNNYPNYYQIVPDSGTAQNYTFQICALRSPCSYGINWDAAPKFPMEFKSKFYRDPQISSALSFFPDAGERCESCLIVIVVSLCVYFMQN</sequence>
<evidence type="ECO:0000313" key="2">
    <source>
        <dbReference type="Proteomes" id="UP000887566"/>
    </source>
</evidence>
<feature type="signal peptide" evidence="1">
    <location>
        <begin position="1"/>
        <end position="22"/>
    </location>
</feature>
<keyword evidence="1" id="KW-0732">Signal</keyword>
<reference evidence="3" key="1">
    <citation type="submission" date="2022-11" db="UniProtKB">
        <authorList>
            <consortium name="WormBaseParasite"/>
        </authorList>
    </citation>
    <scope>IDENTIFICATION</scope>
</reference>
<accession>A0A914VYB8</accession>
<keyword evidence="2" id="KW-1185">Reference proteome</keyword>
<evidence type="ECO:0000256" key="1">
    <source>
        <dbReference type="SAM" id="SignalP"/>
    </source>
</evidence>
<name>A0A914VYB8_9BILA</name>
<evidence type="ECO:0000313" key="3">
    <source>
        <dbReference type="WBParaSite" id="PSAMB.scaffold2646size22036.g18574.t1"/>
    </source>
</evidence>
<dbReference type="AlphaFoldDB" id="A0A914VYB8"/>
<protein>
    <submittedName>
        <fullName evidence="3">Uncharacterized protein</fullName>
    </submittedName>
</protein>